<accession>A0A8D9PEC8</accession>
<dbReference type="EMBL" id="BK029940">
    <property type="protein sequence ID" value="DAD55636.1"/>
    <property type="molecule type" value="Genomic_DNA"/>
</dbReference>
<protein>
    <submittedName>
        <fullName evidence="1">Uncharacterized protein</fullName>
    </submittedName>
</protein>
<reference evidence="1" key="1">
    <citation type="journal article" date="2021" name="Proc. Natl. Acad. Sci. U.S.A.">
        <title>A Catalog of Tens of Thousands of Viruses from Human Metagenomes Reveals Hidden Associations with Chronic Diseases.</title>
        <authorList>
            <person name="Tisza M.J."/>
            <person name="Buck C.B."/>
        </authorList>
    </citation>
    <scope>NUCLEOTIDE SEQUENCE</scope>
    <source>
        <strain evidence="1">CtOZu12</strain>
    </source>
</reference>
<evidence type="ECO:0000313" key="1">
    <source>
        <dbReference type="EMBL" id="DAD55636.1"/>
    </source>
</evidence>
<name>A0A8D9PEC8_9VIRU</name>
<sequence>MKRYNPTTRPHHASTLSVKSYAGLQCNVAEVKIKNFTITNRKPV</sequence>
<proteinExistence type="predicted"/>
<organism evidence="1">
    <name type="scientific">Bacteriophage sp</name>
    <dbReference type="NCBI Taxonomy" id="38018"/>
    <lineage>
        <taxon>Viruses</taxon>
    </lineage>
</organism>